<accession>A0A4U5PJ90</accession>
<organism evidence="1 2">
    <name type="scientific">Steinernema carpocapsae</name>
    <name type="common">Entomopathogenic nematode</name>
    <dbReference type="NCBI Taxonomy" id="34508"/>
    <lineage>
        <taxon>Eukaryota</taxon>
        <taxon>Metazoa</taxon>
        <taxon>Ecdysozoa</taxon>
        <taxon>Nematoda</taxon>
        <taxon>Chromadorea</taxon>
        <taxon>Rhabditida</taxon>
        <taxon>Tylenchina</taxon>
        <taxon>Panagrolaimomorpha</taxon>
        <taxon>Strongyloidoidea</taxon>
        <taxon>Steinernematidae</taxon>
        <taxon>Steinernema</taxon>
    </lineage>
</organism>
<keyword evidence="2" id="KW-1185">Reference proteome</keyword>
<reference evidence="1 2" key="2">
    <citation type="journal article" date="2019" name="G3 (Bethesda)">
        <title>Hybrid Assembly of the Genome of the Entomopathogenic Nematode Steinernema carpocapsae Identifies the X-Chromosome.</title>
        <authorList>
            <person name="Serra L."/>
            <person name="Macchietto M."/>
            <person name="Macias-Munoz A."/>
            <person name="McGill C.J."/>
            <person name="Rodriguez I.M."/>
            <person name="Rodriguez B."/>
            <person name="Murad R."/>
            <person name="Mortazavi A."/>
        </authorList>
    </citation>
    <scope>NUCLEOTIDE SEQUENCE [LARGE SCALE GENOMIC DNA]</scope>
    <source>
        <strain evidence="1 2">ALL</strain>
    </source>
</reference>
<name>A0A4U5PJ90_STECR</name>
<evidence type="ECO:0000313" key="1">
    <source>
        <dbReference type="EMBL" id="TKR96491.1"/>
    </source>
</evidence>
<proteinExistence type="predicted"/>
<sequence>MFGYEHKRLRSAVSVPHINSIPIQTKLALFKKLQCFRHLTIMTQPAFTLFGLDFHSEASSQMNNSLEPVLKWPR</sequence>
<reference evidence="1 2" key="1">
    <citation type="journal article" date="2015" name="Genome Biol.">
        <title>Comparative genomics of Steinernema reveals deeply conserved gene regulatory networks.</title>
        <authorList>
            <person name="Dillman A.R."/>
            <person name="Macchietto M."/>
            <person name="Porter C.F."/>
            <person name="Rogers A."/>
            <person name="Williams B."/>
            <person name="Antoshechkin I."/>
            <person name="Lee M.M."/>
            <person name="Goodwin Z."/>
            <person name="Lu X."/>
            <person name="Lewis E.E."/>
            <person name="Goodrich-Blair H."/>
            <person name="Stock S.P."/>
            <person name="Adams B.J."/>
            <person name="Sternberg P.W."/>
            <person name="Mortazavi A."/>
        </authorList>
    </citation>
    <scope>NUCLEOTIDE SEQUENCE [LARGE SCALE GENOMIC DNA]</scope>
    <source>
        <strain evidence="1 2">ALL</strain>
    </source>
</reference>
<comment type="caution">
    <text evidence="1">The sequence shown here is derived from an EMBL/GenBank/DDBJ whole genome shotgun (WGS) entry which is preliminary data.</text>
</comment>
<dbReference type="Proteomes" id="UP000298663">
    <property type="component" value="Unassembled WGS sequence"/>
</dbReference>
<dbReference type="AlphaFoldDB" id="A0A4U5PJ90"/>
<dbReference type="EMBL" id="AZBU02000002">
    <property type="protein sequence ID" value="TKR96491.1"/>
    <property type="molecule type" value="Genomic_DNA"/>
</dbReference>
<protein>
    <submittedName>
        <fullName evidence="1">Uncharacterized protein</fullName>
    </submittedName>
</protein>
<evidence type="ECO:0000313" key="2">
    <source>
        <dbReference type="Proteomes" id="UP000298663"/>
    </source>
</evidence>
<gene>
    <name evidence="1" type="ORF">L596_010501</name>
</gene>